<comment type="caution">
    <text evidence="7">The sequence shown here is derived from an EMBL/GenBank/DDBJ whole genome shotgun (WGS) entry which is preliminary data.</text>
</comment>
<evidence type="ECO:0000313" key="7">
    <source>
        <dbReference type="EMBL" id="OGE86058.1"/>
    </source>
</evidence>
<evidence type="ECO:0008006" key="9">
    <source>
        <dbReference type="Google" id="ProtNLM"/>
    </source>
</evidence>
<keyword evidence="5 6" id="KW-0472">Membrane</keyword>
<comment type="subcellular location">
    <subcellularLocation>
        <location evidence="1">Membrane</location>
        <topology evidence="1">Multi-pass membrane protein</topology>
    </subcellularLocation>
</comment>
<dbReference type="AlphaFoldDB" id="A0A1F5P849"/>
<feature type="transmembrane region" description="Helical" evidence="6">
    <location>
        <begin position="65"/>
        <end position="87"/>
    </location>
</feature>
<protein>
    <recommendedName>
        <fullName evidence="9">AI-2E family transporter</fullName>
    </recommendedName>
</protein>
<feature type="transmembrane region" description="Helical" evidence="6">
    <location>
        <begin position="325"/>
        <end position="343"/>
    </location>
</feature>
<dbReference type="Proteomes" id="UP000176786">
    <property type="component" value="Unassembled WGS sequence"/>
</dbReference>
<sequence length="349" mass="38042">MNALNDTFRSAVFIVGLVIISIIFLSIVGGLLVPIFYGLVFAIILSPFYRRLLEKLRNKKSPAALIVIFLAVLILVCLFYVFGSLLFKDSLLLIDNIAAKVDQVSPKTENIGASIKEILPSIISERIAEINLRDQIVGYAQGIAGGFVNFIQSLAGNLVKMIALALITFYSTFYFLKNGREWLSRAVKLAPLPEGDGWLLSSRFIVMVRTSLKMIFVMGAIQGVLGGLIFWILGITAPFFWGLIFALASLIPGLGHQIVWVPTAIILLILGSPVKAVILVLYGLFILGLSDDLLRPYLIGRSVAIHPFVILIATVGGIATLGFKGLIIGPVVASLLMAMLALYEKRYST</sequence>
<feature type="transmembrane region" description="Helical" evidence="6">
    <location>
        <begin position="260"/>
        <end position="286"/>
    </location>
</feature>
<evidence type="ECO:0000256" key="3">
    <source>
        <dbReference type="ARBA" id="ARBA00022692"/>
    </source>
</evidence>
<evidence type="ECO:0000256" key="4">
    <source>
        <dbReference type="ARBA" id="ARBA00022989"/>
    </source>
</evidence>
<evidence type="ECO:0000256" key="5">
    <source>
        <dbReference type="ARBA" id="ARBA00023136"/>
    </source>
</evidence>
<dbReference type="GO" id="GO:0016020">
    <property type="term" value="C:membrane"/>
    <property type="evidence" value="ECO:0007669"/>
    <property type="project" value="UniProtKB-SubCell"/>
</dbReference>
<gene>
    <name evidence="7" type="ORF">A3J48_04040</name>
</gene>
<evidence type="ECO:0000256" key="6">
    <source>
        <dbReference type="SAM" id="Phobius"/>
    </source>
</evidence>
<organism evidence="7 8">
    <name type="scientific">Candidatus Doudnabacteria bacterium RIFCSPHIGHO2_02_FULL_46_11</name>
    <dbReference type="NCBI Taxonomy" id="1817832"/>
    <lineage>
        <taxon>Bacteria</taxon>
        <taxon>Candidatus Doudnaibacteriota</taxon>
    </lineage>
</organism>
<evidence type="ECO:0000256" key="1">
    <source>
        <dbReference type="ARBA" id="ARBA00004141"/>
    </source>
</evidence>
<proteinExistence type="inferred from homology"/>
<evidence type="ECO:0000256" key="2">
    <source>
        <dbReference type="ARBA" id="ARBA00009773"/>
    </source>
</evidence>
<comment type="similarity">
    <text evidence="2">Belongs to the autoinducer-2 exporter (AI-2E) (TC 2.A.86) family.</text>
</comment>
<accession>A0A1F5P849</accession>
<feature type="transmembrane region" description="Helical" evidence="6">
    <location>
        <begin position="215"/>
        <end position="248"/>
    </location>
</feature>
<dbReference type="PANTHER" id="PTHR21716:SF4">
    <property type="entry name" value="TRANSMEMBRANE PROTEIN 245"/>
    <property type="match status" value="1"/>
</dbReference>
<reference evidence="7 8" key="1">
    <citation type="journal article" date="2016" name="Nat. Commun.">
        <title>Thousands of microbial genomes shed light on interconnected biogeochemical processes in an aquifer system.</title>
        <authorList>
            <person name="Anantharaman K."/>
            <person name="Brown C.T."/>
            <person name="Hug L.A."/>
            <person name="Sharon I."/>
            <person name="Castelle C.J."/>
            <person name="Probst A.J."/>
            <person name="Thomas B.C."/>
            <person name="Singh A."/>
            <person name="Wilkins M.J."/>
            <person name="Karaoz U."/>
            <person name="Brodie E.L."/>
            <person name="Williams K.H."/>
            <person name="Hubbard S.S."/>
            <person name="Banfield J.F."/>
        </authorList>
    </citation>
    <scope>NUCLEOTIDE SEQUENCE [LARGE SCALE GENOMIC DNA]</scope>
</reference>
<dbReference type="InterPro" id="IPR002549">
    <property type="entry name" value="AI-2E-like"/>
</dbReference>
<evidence type="ECO:0000313" key="8">
    <source>
        <dbReference type="Proteomes" id="UP000176786"/>
    </source>
</evidence>
<feature type="transmembrane region" description="Helical" evidence="6">
    <location>
        <begin position="12"/>
        <end position="45"/>
    </location>
</feature>
<keyword evidence="4 6" id="KW-1133">Transmembrane helix</keyword>
<feature type="transmembrane region" description="Helical" evidence="6">
    <location>
        <begin position="298"/>
        <end position="319"/>
    </location>
</feature>
<dbReference type="Pfam" id="PF01594">
    <property type="entry name" value="AI-2E_transport"/>
    <property type="match status" value="1"/>
</dbReference>
<dbReference type="STRING" id="1817832.A3J48_04040"/>
<keyword evidence="3 6" id="KW-0812">Transmembrane</keyword>
<dbReference type="PANTHER" id="PTHR21716">
    <property type="entry name" value="TRANSMEMBRANE PROTEIN"/>
    <property type="match status" value="1"/>
</dbReference>
<name>A0A1F5P849_9BACT</name>
<dbReference type="EMBL" id="MFES01000014">
    <property type="protein sequence ID" value="OGE86058.1"/>
    <property type="molecule type" value="Genomic_DNA"/>
</dbReference>
<feature type="transmembrane region" description="Helical" evidence="6">
    <location>
        <begin position="158"/>
        <end position="176"/>
    </location>
</feature>